<dbReference type="Pfam" id="PF13717">
    <property type="entry name" value="Zn_ribbon_4"/>
    <property type="match status" value="1"/>
</dbReference>
<name>A0A8J4H9Y2_9PROT</name>
<keyword evidence="2" id="KW-0812">Transmembrane</keyword>
<dbReference type="InterPro" id="IPR011723">
    <property type="entry name" value="Znf/thioredoxin_put"/>
</dbReference>
<sequence>MHITCPACAATYEIPETLLRPGRRVRCAQCGEEWIPLGAAPEAMPDQTAIAAPPQPAEKPPSLDPPRPAASERSPRAPASSQPERHPRTHPSLWLGWAASVAIVAFALWGGVYYRASVMAAWPPSERLYAALGLAPGSR</sequence>
<dbReference type="AlphaFoldDB" id="A0A8J4H9Y2"/>
<proteinExistence type="predicted"/>
<protein>
    <recommendedName>
        <fullName evidence="3">Zinc finger/thioredoxin putative domain-containing protein</fullName>
    </recommendedName>
</protein>
<keyword evidence="2" id="KW-0472">Membrane</keyword>
<organism evidence="4">
    <name type="scientific">Acidicaldus sp</name>
    <dbReference type="NCBI Taxonomy" id="1872105"/>
    <lineage>
        <taxon>Bacteria</taxon>
        <taxon>Pseudomonadati</taxon>
        <taxon>Pseudomonadota</taxon>
        <taxon>Alphaproteobacteria</taxon>
        <taxon>Acetobacterales</taxon>
        <taxon>Acetobacteraceae</taxon>
        <taxon>Acidicaldus</taxon>
    </lineage>
</organism>
<accession>A0A8J4H9Y2</accession>
<keyword evidence="2" id="KW-1133">Transmembrane helix</keyword>
<gene>
    <name evidence="4" type="ORF">ENY07_07160</name>
</gene>
<comment type="caution">
    <text evidence="4">The sequence shown here is derived from an EMBL/GenBank/DDBJ whole genome shotgun (WGS) entry which is preliminary data.</text>
</comment>
<feature type="compositionally biased region" description="Pro residues" evidence="1">
    <location>
        <begin position="53"/>
        <end position="68"/>
    </location>
</feature>
<evidence type="ECO:0000256" key="1">
    <source>
        <dbReference type="SAM" id="MobiDB-lite"/>
    </source>
</evidence>
<dbReference type="EMBL" id="DTQM01000141">
    <property type="protein sequence ID" value="HGC42984.1"/>
    <property type="molecule type" value="Genomic_DNA"/>
</dbReference>
<feature type="compositionally biased region" description="Low complexity" evidence="1">
    <location>
        <begin position="69"/>
        <end position="82"/>
    </location>
</feature>
<dbReference type="NCBIfam" id="TIGR02098">
    <property type="entry name" value="MJ0042_CXXC"/>
    <property type="match status" value="1"/>
</dbReference>
<feature type="region of interest" description="Disordered" evidence="1">
    <location>
        <begin position="42"/>
        <end position="89"/>
    </location>
</feature>
<evidence type="ECO:0000259" key="3">
    <source>
        <dbReference type="Pfam" id="PF13717"/>
    </source>
</evidence>
<feature type="domain" description="Zinc finger/thioredoxin putative" evidence="3">
    <location>
        <begin position="1"/>
        <end position="34"/>
    </location>
</feature>
<feature type="transmembrane region" description="Helical" evidence="2">
    <location>
        <begin position="93"/>
        <end position="114"/>
    </location>
</feature>
<evidence type="ECO:0000313" key="4">
    <source>
        <dbReference type="EMBL" id="HGC42984.1"/>
    </source>
</evidence>
<reference evidence="4" key="1">
    <citation type="journal article" date="2020" name="mSystems">
        <title>Genome- and Community-Level Interaction Insights into Carbon Utilization and Element Cycling Functions of Hydrothermarchaeota in Hydrothermal Sediment.</title>
        <authorList>
            <person name="Zhou Z."/>
            <person name="Liu Y."/>
            <person name="Xu W."/>
            <person name="Pan J."/>
            <person name="Luo Z.H."/>
            <person name="Li M."/>
        </authorList>
    </citation>
    <scope>NUCLEOTIDE SEQUENCE</scope>
    <source>
        <strain evidence="4">SpSt-997</strain>
    </source>
</reference>
<evidence type="ECO:0000256" key="2">
    <source>
        <dbReference type="SAM" id="Phobius"/>
    </source>
</evidence>